<name>A0A0L6CGR7_9MICO</name>
<dbReference type="PROSITE" id="PS51273">
    <property type="entry name" value="GATASE_TYPE_1"/>
    <property type="match status" value="1"/>
</dbReference>
<evidence type="ECO:0000313" key="3">
    <source>
        <dbReference type="Proteomes" id="UP000037397"/>
    </source>
</evidence>
<dbReference type="CDD" id="cd01741">
    <property type="entry name" value="GATase1_1"/>
    <property type="match status" value="1"/>
</dbReference>
<protein>
    <submittedName>
        <fullName evidence="2">Aminotransferase</fullName>
    </submittedName>
</protein>
<dbReference type="Gene3D" id="3.40.50.880">
    <property type="match status" value="1"/>
</dbReference>
<dbReference type="AlphaFoldDB" id="A0A0L6CGR7"/>
<dbReference type="PATRIC" id="fig|1631356.3.peg.1395"/>
<dbReference type="STRING" id="1631356.VV01_07245"/>
<dbReference type="InterPro" id="IPR029062">
    <property type="entry name" value="Class_I_gatase-like"/>
</dbReference>
<gene>
    <name evidence="2" type="ORF">VV01_07245</name>
</gene>
<dbReference type="Proteomes" id="UP000037397">
    <property type="component" value="Unassembled WGS sequence"/>
</dbReference>
<dbReference type="PANTHER" id="PTHR42695">
    <property type="entry name" value="GLUTAMINE AMIDOTRANSFERASE YLR126C-RELATED"/>
    <property type="match status" value="1"/>
</dbReference>
<evidence type="ECO:0000313" key="2">
    <source>
        <dbReference type="EMBL" id="KNX36991.1"/>
    </source>
</evidence>
<dbReference type="SUPFAM" id="SSF52317">
    <property type="entry name" value="Class I glutamine amidotransferase-like"/>
    <property type="match status" value="1"/>
</dbReference>
<dbReference type="InterPro" id="IPR017926">
    <property type="entry name" value="GATASE"/>
</dbReference>
<keyword evidence="2" id="KW-0032">Aminotransferase</keyword>
<dbReference type="GO" id="GO:0005829">
    <property type="term" value="C:cytosol"/>
    <property type="evidence" value="ECO:0007669"/>
    <property type="project" value="TreeGrafter"/>
</dbReference>
<proteinExistence type="predicted"/>
<dbReference type="InterPro" id="IPR044992">
    <property type="entry name" value="ChyE-like"/>
</dbReference>
<evidence type="ECO:0000259" key="1">
    <source>
        <dbReference type="Pfam" id="PF00117"/>
    </source>
</evidence>
<dbReference type="GO" id="GO:0008483">
    <property type="term" value="F:transaminase activity"/>
    <property type="evidence" value="ECO:0007669"/>
    <property type="project" value="UniProtKB-KW"/>
</dbReference>
<dbReference type="PANTHER" id="PTHR42695:SF5">
    <property type="entry name" value="GLUTAMINE AMIDOTRANSFERASE YLR126C-RELATED"/>
    <property type="match status" value="1"/>
</dbReference>
<organism evidence="2 3">
    <name type="scientific">Luteipulveratus halotolerans</name>
    <dbReference type="NCBI Taxonomy" id="1631356"/>
    <lineage>
        <taxon>Bacteria</taxon>
        <taxon>Bacillati</taxon>
        <taxon>Actinomycetota</taxon>
        <taxon>Actinomycetes</taxon>
        <taxon>Micrococcales</taxon>
        <taxon>Dermacoccaceae</taxon>
        <taxon>Luteipulveratus</taxon>
    </lineage>
</organism>
<dbReference type="EMBL" id="LAIR01000002">
    <property type="protein sequence ID" value="KNX36991.1"/>
    <property type="molecule type" value="Genomic_DNA"/>
</dbReference>
<dbReference type="Pfam" id="PF00117">
    <property type="entry name" value="GATase"/>
    <property type="match status" value="1"/>
</dbReference>
<keyword evidence="2" id="KW-0808">Transferase</keyword>
<reference evidence="3" key="1">
    <citation type="submission" date="2015-03" db="EMBL/GenBank/DDBJ databases">
        <title>Luteipulveratus halotolerans sp. nov., a novel actinobacterium (Dermacoccaceae) from Sarawak, Malaysia.</title>
        <authorList>
            <person name="Juboi H."/>
            <person name="Basik A."/>
            <person name="Shamsul S.S."/>
            <person name="Arnold P."/>
            <person name="Schmitt E.K."/>
            <person name="Sanglier J.-J."/>
            <person name="Yeo T."/>
        </authorList>
    </citation>
    <scope>NUCLEOTIDE SEQUENCE [LARGE SCALE GENOMIC DNA]</scope>
    <source>
        <strain evidence="3">C296001</strain>
    </source>
</reference>
<accession>A0A0L6CGR7</accession>
<keyword evidence="3" id="KW-1185">Reference proteome</keyword>
<comment type="caution">
    <text evidence="2">The sequence shown here is derived from an EMBL/GenBank/DDBJ whole genome shotgun (WGS) entry which is preliminary data.</text>
</comment>
<sequence>MLLVQNAESSGPGLLTGWVEEAGLAPQLCRAYDGEPVPTHPGGHAAVVLLGGGLLPDEDDRAPWLADERRLAQACLDDGTPLLGICLGGQLLAHVGGGRVEGNHGLPEKGVTDITLTDAAADDPLLADLAATVPAVESHRDAITMLPSTAVWLARSERCPHQAFRLGERAWGTQFHPEVGADRIAQWNPDDVRELGFDPDDVLARAREASPELERTWHDVVHRFLTLATA</sequence>
<feature type="domain" description="Glutamine amidotransferase" evidence="1">
    <location>
        <begin position="48"/>
        <end position="180"/>
    </location>
</feature>